<gene>
    <name evidence="2" type="ORF">ACN38_g7707</name>
</gene>
<sequence length="335" mass="38642">MDWFFSSFLTWLWPSDPWSPYPKSRARIHYREKTTAETTLEQSGDLNTLQRFRYAGHRDDKYASRIPIKQFLDTEQDIRHYTQEDLFAREHDDGSEQMKTWLDYVNKTIWKLTREWWEHRNEFGEGVVSRAFDLWRSHPAWYMHEVLVEDCVRKQGCCSRGCGCCAKRQLSTRQLAAGHCALTCGCCRTARGFELTQEEENEIYAALDFQANRNFYDRIELASIWGLRLDSYESPFDLIKSGCEQVDDGNGKLCKNGNQRRGQDVNGPVEPVVNALPKTEDLETPPPAPGSSQNTQQEQVVASDHTSLAASIDGDNPSRVWDRRQLDASPPIIHL</sequence>
<dbReference type="Proteomes" id="UP000037696">
    <property type="component" value="Unassembled WGS sequence"/>
</dbReference>
<organism evidence="2 3">
    <name type="scientific">Penicillium nordicum</name>
    <dbReference type="NCBI Taxonomy" id="229535"/>
    <lineage>
        <taxon>Eukaryota</taxon>
        <taxon>Fungi</taxon>
        <taxon>Dikarya</taxon>
        <taxon>Ascomycota</taxon>
        <taxon>Pezizomycotina</taxon>
        <taxon>Eurotiomycetes</taxon>
        <taxon>Eurotiomycetidae</taxon>
        <taxon>Eurotiales</taxon>
        <taxon>Aspergillaceae</taxon>
        <taxon>Penicillium</taxon>
    </lineage>
</organism>
<feature type="compositionally biased region" description="Polar residues" evidence="1">
    <location>
        <begin position="290"/>
        <end position="309"/>
    </location>
</feature>
<evidence type="ECO:0000313" key="2">
    <source>
        <dbReference type="EMBL" id="KOS41449.1"/>
    </source>
</evidence>
<feature type="region of interest" description="Disordered" evidence="1">
    <location>
        <begin position="278"/>
        <end position="335"/>
    </location>
</feature>
<dbReference type="STRING" id="229535.A0A0M9WE46"/>
<reference evidence="2 3" key="1">
    <citation type="submission" date="2015-08" db="EMBL/GenBank/DDBJ databases">
        <title>Genome sequencing of Penicillium nordicum.</title>
        <authorList>
            <person name="Nguyen H.D."/>
            <person name="Seifert K.A."/>
        </authorList>
    </citation>
    <scope>NUCLEOTIDE SEQUENCE [LARGE SCALE GENOMIC DNA]</scope>
    <source>
        <strain evidence="2 3">DAOMC 185683</strain>
    </source>
</reference>
<dbReference type="OrthoDB" id="4364054at2759"/>
<name>A0A0M9WE46_9EURO</name>
<dbReference type="EMBL" id="LHQQ01000132">
    <property type="protein sequence ID" value="KOS41449.1"/>
    <property type="molecule type" value="Genomic_DNA"/>
</dbReference>
<evidence type="ECO:0000256" key="1">
    <source>
        <dbReference type="SAM" id="MobiDB-lite"/>
    </source>
</evidence>
<comment type="caution">
    <text evidence="2">The sequence shown here is derived from an EMBL/GenBank/DDBJ whole genome shotgun (WGS) entry which is preliminary data.</text>
</comment>
<proteinExistence type="predicted"/>
<keyword evidence="3" id="KW-1185">Reference proteome</keyword>
<evidence type="ECO:0000313" key="3">
    <source>
        <dbReference type="Proteomes" id="UP000037696"/>
    </source>
</evidence>
<accession>A0A0M9WE46</accession>
<dbReference type="AlphaFoldDB" id="A0A0M9WE46"/>
<protein>
    <submittedName>
        <fullName evidence="2">Uncharacterized protein</fullName>
    </submittedName>
</protein>